<organism evidence="1 2">
    <name type="scientific">Nepenthes gracilis</name>
    <name type="common">Slender pitcher plant</name>
    <dbReference type="NCBI Taxonomy" id="150966"/>
    <lineage>
        <taxon>Eukaryota</taxon>
        <taxon>Viridiplantae</taxon>
        <taxon>Streptophyta</taxon>
        <taxon>Embryophyta</taxon>
        <taxon>Tracheophyta</taxon>
        <taxon>Spermatophyta</taxon>
        <taxon>Magnoliopsida</taxon>
        <taxon>eudicotyledons</taxon>
        <taxon>Gunneridae</taxon>
        <taxon>Pentapetalae</taxon>
        <taxon>Caryophyllales</taxon>
        <taxon>Nepenthaceae</taxon>
        <taxon>Nepenthes</taxon>
    </lineage>
</organism>
<accession>A0AAD3SQD1</accession>
<keyword evidence="2" id="KW-1185">Reference proteome</keyword>
<gene>
    <name evidence="1" type="ORF">Nepgr_016408</name>
</gene>
<reference evidence="1" key="1">
    <citation type="submission" date="2023-05" db="EMBL/GenBank/DDBJ databases">
        <title>Nepenthes gracilis genome sequencing.</title>
        <authorList>
            <person name="Fukushima K."/>
        </authorList>
    </citation>
    <scope>NUCLEOTIDE SEQUENCE</scope>
    <source>
        <strain evidence="1">SING2019-196</strain>
    </source>
</reference>
<dbReference type="EMBL" id="BSYO01000014">
    <property type="protein sequence ID" value="GMH14567.1"/>
    <property type="molecule type" value="Genomic_DNA"/>
</dbReference>
<name>A0AAD3SQD1_NEPGR</name>
<dbReference type="AlphaFoldDB" id="A0AAD3SQD1"/>
<evidence type="ECO:0000313" key="1">
    <source>
        <dbReference type="EMBL" id="GMH14567.1"/>
    </source>
</evidence>
<proteinExistence type="predicted"/>
<comment type="caution">
    <text evidence="1">The sequence shown here is derived from an EMBL/GenBank/DDBJ whole genome shotgun (WGS) entry which is preliminary data.</text>
</comment>
<evidence type="ECO:0000313" key="2">
    <source>
        <dbReference type="Proteomes" id="UP001279734"/>
    </source>
</evidence>
<protein>
    <submittedName>
        <fullName evidence="1">Uncharacterized protein</fullName>
    </submittedName>
</protein>
<sequence>MTDVVSPELVVDVQTVVLQPNYEVEKSTVSDRDVLGNPLHALDLVEVVHENQSLSVVLSINGADLDLTPNSVTKHSCNLACVPCFRSANGWTEWLVFLAGRSA</sequence>
<dbReference type="Proteomes" id="UP001279734">
    <property type="component" value="Unassembled WGS sequence"/>
</dbReference>